<evidence type="ECO:0000256" key="1">
    <source>
        <dbReference type="PROSITE-ProRule" id="PRU00047"/>
    </source>
</evidence>
<dbReference type="GO" id="GO:0003723">
    <property type="term" value="F:RNA binding"/>
    <property type="evidence" value="ECO:0007669"/>
    <property type="project" value="UniProtKB-UniRule"/>
</dbReference>
<dbReference type="SUPFAM" id="SSF54928">
    <property type="entry name" value="RNA-binding domain, RBD"/>
    <property type="match status" value="1"/>
</dbReference>
<dbReference type="EMBL" id="KB206993">
    <property type="protein sequence ID" value="ELP86328.1"/>
    <property type="molecule type" value="Genomic_DNA"/>
</dbReference>
<dbReference type="Gene3D" id="3.30.70.330">
    <property type="match status" value="2"/>
</dbReference>
<dbReference type="KEGG" id="eiv:EIN_036450"/>
<dbReference type="InterPro" id="IPR001878">
    <property type="entry name" value="Znf_CCHC"/>
</dbReference>
<proteinExistence type="predicted"/>
<feature type="domain" description="CCHC-type" evidence="5">
    <location>
        <begin position="152"/>
        <end position="168"/>
    </location>
</feature>
<dbReference type="SUPFAM" id="SSF57756">
    <property type="entry name" value="Retrovirus zinc finger-like domains"/>
    <property type="match status" value="1"/>
</dbReference>
<organism evidence="6 7">
    <name type="scientific">Entamoeba invadens IP1</name>
    <dbReference type="NCBI Taxonomy" id="370355"/>
    <lineage>
        <taxon>Eukaryota</taxon>
        <taxon>Amoebozoa</taxon>
        <taxon>Evosea</taxon>
        <taxon>Archamoebae</taxon>
        <taxon>Mastigamoebida</taxon>
        <taxon>Entamoebidae</taxon>
        <taxon>Entamoeba</taxon>
    </lineage>
</organism>
<dbReference type="GeneID" id="14885296"/>
<feature type="compositionally biased region" description="Basic and acidic residues" evidence="3">
    <location>
        <begin position="194"/>
        <end position="220"/>
    </location>
</feature>
<keyword evidence="1" id="KW-0863">Zinc-finger</keyword>
<dbReference type="InterPro" id="IPR036875">
    <property type="entry name" value="Znf_CCHC_sf"/>
</dbReference>
<name>A0A0A1TY03_ENTIV</name>
<feature type="region of interest" description="Disordered" evidence="3">
    <location>
        <begin position="166"/>
        <end position="220"/>
    </location>
</feature>
<dbReference type="Proteomes" id="UP000014680">
    <property type="component" value="Unassembled WGS sequence"/>
</dbReference>
<dbReference type="InterPro" id="IPR035979">
    <property type="entry name" value="RBD_domain_sf"/>
</dbReference>
<evidence type="ECO:0008006" key="8">
    <source>
        <dbReference type="Google" id="ProtNLM"/>
    </source>
</evidence>
<sequence>MEKKELSDLFKQYKPIYFEYETPDKNKFKAQKQFVLTFSNAEDSSKACDDVNGTFVDGKKVRVTFSNKHTKTAFIRNLPEDKTEDDVKKLFEKFNVTTVVMESPTFNDKLVDVKIGVKDEKTANRIINDFKEKEIGGKKIKFVVLPNYKGKKCFKCGKYGHKGKECPESLKSGMKGRKGKNRKEEDDDDESQEEKETKRGKGQIREKDKKEKVSKKMFDF</sequence>
<dbReference type="PROSITE" id="PS50158">
    <property type="entry name" value="ZF_CCHC"/>
    <property type="match status" value="1"/>
</dbReference>
<keyword evidence="2" id="KW-0694">RNA-binding</keyword>
<dbReference type="InterPro" id="IPR000504">
    <property type="entry name" value="RRM_dom"/>
</dbReference>
<evidence type="ECO:0000256" key="3">
    <source>
        <dbReference type="SAM" id="MobiDB-lite"/>
    </source>
</evidence>
<dbReference type="SMR" id="A0A0A1TY03"/>
<evidence type="ECO:0000259" key="4">
    <source>
        <dbReference type="PROSITE" id="PS50102"/>
    </source>
</evidence>
<dbReference type="OrthoDB" id="19742at2759"/>
<accession>A0A0A1TY03</accession>
<dbReference type="PROSITE" id="PS50102">
    <property type="entry name" value="RRM"/>
    <property type="match status" value="1"/>
</dbReference>
<protein>
    <recommendedName>
        <fullName evidence="8">CCHC-type domain-containing protein</fullName>
    </recommendedName>
</protein>
<dbReference type="InterPro" id="IPR012677">
    <property type="entry name" value="Nucleotide-bd_a/b_plait_sf"/>
</dbReference>
<dbReference type="Pfam" id="PF00076">
    <property type="entry name" value="RRM_1"/>
    <property type="match status" value="1"/>
</dbReference>
<evidence type="ECO:0000313" key="6">
    <source>
        <dbReference type="EMBL" id="ELP86328.1"/>
    </source>
</evidence>
<keyword evidence="7" id="KW-1185">Reference proteome</keyword>
<evidence type="ECO:0000313" key="7">
    <source>
        <dbReference type="Proteomes" id="UP000014680"/>
    </source>
</evidence>
<keyword evidence="1" id="KW-0479">Metal-binding</keyword>
<evidence type="ECO:0000259" key="5">
    <source>
        <dbReference type="PROSITE" id="PS50158"/>
    </source>
</evidence>
<gene>
    <name evidence="6" type="ORF">EIN_036450</name>
</gene>
<reference evidence="6 7" key="1">
    <citation type="submission" date="2012-10" db="EMBL/GenBank/DDBJ databases">
        <authorList>
            <person name="Zafar N."/>
            <person name="Inman J."/>
            <person name="Hall N."/>
            <person name="Lorenzi H."/>
            <person name="Caler E."/>
        </authorList>
    </citation>
    <scope>NUCLEOTIDE SEQUENCE [LARGE SCALE GENOMIC DNA]</scope>
    <source>
        <strain evidence="6 7">IP1</strain>
    </source>
</reference>
<dbReference type="VEuPathDB" id="AmoebaDB:EIN_036450"/>
<dbReference type="GO" id="GO:0008270">
    <property type="term" value="F:zinc ion binding"/>
    <property type="evidence" value="ECO:0007669"/>
    <property type="project" value="UniProtKB-KW"/>
</dbReference>
<dbReference type="Pfam" id="PF00098">
    <property type="entry name" value="zf-CCHC"/>
    <property type="match status" value="1"/>
</dbReference>
<feature type="domain" description="RRM" evidence="4">
    <location>
        <begin position="1"/>
        <end position="68"/>
    </location>
</feature>
<evidence type="ECO:0000256" key="2">
    <source>
        <dbReference type="PROSITE-ProRule" id="PRU00176"/>
    </source>
</evidence>
<dbReference type="AlphaFoldDB" id="A0A0A1TY03"/>
<dbReference type="SMART" id="SM00343">
    <property type="entry name" value="ZnF_C2HC"/>
    <property type="match status" value="1"/>
</dbReference>
<dbReference type="Gene3D" id="4.10.60.10">
    <property type="entry name" value="Zinc finger, CCHC-type"/>
    <property type="match status" value="1"/>
</dbReference>
<dbReference type="RefSeq" id="XP_004185674.1">
    <property type="nucleotide sequence ID" value="XM_004185626.1"/>
</dbReference>
<keyword evidence="1" id="KW-0862">Zinc</keyword>